<sequence>MSGDTPGEWKTPERDKAPVSGWAVTAVLAGALFVFTVFGWLTWRQLQAREAHLLPAGPREPRRLDSPEVNLVNTGLIVLDTRADEEKAAEARRLHGEGWVDRDAGVVHLPIEQGIERVLSGQRPGGEAGTP</sequence>
<reference evidence="2 3" key="1">
    <citation type="submission" date="2017-06" db="EMBL/GenBank/DDBJ databases">
        <authorList>
            <person name="Kim H.J."/>
            <person name="Triplett B.A."/>
        </authorList>
    </citation>
    <scope>NUCLEOTIDE SEQUENCE [LARGE SCALE GENOMIC DNA]</scope>
    <source>
        <strain evidence="2 3">DSM 14713</strain>
    </source>
</reference>
<accession>A0A250IF73</accession>
<dbReference type="Proteomes" id="UP000217289">
    <property type="component" value="Chromosome"/>
</dbReference>
<keyword evidence="1" id="KW-0812">Transmembrane</keyword>
<dbReference type="AlphaFoldDB" id="A0A250IF73"/>
<dbReference type="RefSeq" id="WP_095978320.1">
    <property type="nucleotide sequence ID" value="NZ_CP022163.1"/>
</dbReference>
<dbReference type="OrthoDB" id="129807at2"/>
<proteinExistence type="predicted"/>
<keyword evidence="1" id="KW-1133">Transmembrane helix</keyword>
<protein>
    <submittedName>
        <fullName evidence="2">Uncharacterized protein</fullName>
    </submittedName>
</protein>
<dbReference type="KEGG" id="mbd:MEBOL_003246"/>
<gene>
    <name evidence="2" type="ORF">MEBOL_003246</name>
</gene>
<evidence type="ECO:0000313" key="3">
    <source>
        <dbReference type="Proteomes" id="UP000217289"/>
    </source>
</evidence>
<organism evidence="2 3">
    <name type="scientific">Melittangium boletus DSM 14713</name>
    <dbReference type="NCBI Taxonomy" id="1294270"/>
    <lineage>
        <taxon>Bacteria</taxon>
        <taxon>Pseudomonadati</taxon>
        <taxon>Myxococcota</taxon>
        <taxon>Myxococcia</taxon>
        <taxon>Myxococcales</taxon>
        <taxon>Cystobacterineae</taxon>
        <taxon>Archangiaceae</taxon>
        <taxon>Melittangium</taxon>
    </lineage>
</organism>
<keyword evidence="1" id="KW-0472">Membrane</keyword>
<evidence type="ECO:0000313" key="2">
    <source>
        <dbReference type="EMBL" id="ATB29791.1"/>
    </source>
</evidence>
<name>A0A250IF73_9BACT</name>
<feature type="transmembrane region" description="Helical" evidence="1">
    <location>
        <begin position="20"/>
        <end position="43"/>
    </location>
</feature>
<evidence type="ECO:0000256" key="1">
    <source>
        <dbReference type="SAM" id="Phobius"/>
    </source>
</evidence>
<dbReference type="EMBL" id="CP022163">
    <property type="protein sequence ID" value="ATB29791.1"/>
    <property type="molecule type" value="Genomic_DNA"/>
</dbReference>
<keyword evidence="3" id="KW-1185">Reference proteome</keyword>